<dbReference type="EMBL" id="CAJNBJ010000016">
    <property type="protein sequence ID" value="CAE6761411.1"/>
    <property type="molecule type" value="Genomic_DNA"/>
</dbReference>
<name>A0ABM8RMP6_9BACT</name>
<keyword evidence="2" id="KW-1185">Reference proteome</keyword>
<proteinExistence type="predicted"/>
<accession>A0ABM8RMP6</accession>
<evidence type="ECO:0000313" key="1">
    <source>
        <dbReference type="EMBL" id="CAE6761411.1"/>
    </source>
</evidence>
<reference evidence="1 2" key="1">
    <citation type="submission" date="2021-02" db="EMBL/GenBank/DDBJ databases">
        <authorList>
            <person name="Han P."/>
        </authorList>
    </citation>
    <scope>NUCLEOTIDE SEQUENCE [LARGE SCALE GENOMIC DNA]</scope>
    <source>
        <strain evidence="1">Candidatus Nitrospira sp. ZN2</strain>
    </source>
</reference>
<protein>
    <submittedName>
        <fullName evidence="1">Uncharacterized protein</fullName>
    </submittedName>
</protein>
<evidence type="ECO:0000313" key="2">
    <source>
        <dbReference type="Proteomes" id="UP000675880"/>
    </source>
</evidence>
<sequence>MRRPRLTGLSQQLRGFGRARNLDDQHAKRFVAPVGPPVRNSSGAWDEHVRPDFFCVVTNLDDPSPFQDIKKHIDRRNMLLERFPRFQRDMNNLGMLRVVQPTRLDLMGILSEIGLSCIDHFHGSPPLALHCATFVRRHLSTARPTRPSIKTGI</sequence>
<organism evidence="1 2">
    <name type="scientific">Nitrospira defluvii</name>
    <dbReference type="NCBI Taxonomy" id="330214"/>
    <lineage>
        <taxon>Bacteria</taxon>
        <taxon>Pseudomonadati</taxon>
        <taxon>Nitrospirota</taxon>
        <taxon>Nitrospiria</taxon>
        <taxon>Nitrospirales</taxon>
        <taxon>Nitrospiraceae</taxon>
        <taxon>Nitrospira</taxon>
    </lineage>
</organism>
<comment type="caution">
    <text evidence="1">The sequence shown here is derived from an EMBL/GenBank/DDBJ whole genome shotgun (WGS) entry which is preliminary data.</text>
</comment>
<dbReference type="Proteomes" id="UP000675880">
    <property type="component" value="Unassembled WGS sequence"/>
</dbReference>
<gene>
    <name evidence="1" type="ORF">NSPZN2_30663</name>
</gene>